<dbReference type="Pfam" id="PF01609">
    <property type="entry name" value="DDE_Tnp_1"/>
    <property type="match status" value="1"/>
</dbReference>
<evidence type="ECO:0000313" key="4">
    <source>
        <dbReference type="Proteomes" id="UP000032417"/>
    </source>
</evidence>
<dbReference type="InterPro" id="IPR002559">
    <property type="entry name" value="Transposase_11"/>
</dbReference>
<evidence type="ECO:0000313" key="3">
    <source>
        <dbReference type="EMBL" id="CEA15703.1"/>
    </source>
</evidence>
<dbReference type="AlphaFoldDB" id="A0A098BZV7"/>
<feature type="domain" description="H repeat-associated protein N-terminal" evidence="2">
    <location>
        <begin position="7"/>
        <end position="91"/>
    </location>
</feature>
<dbReference type="PANTHER" id="PTHR30298:SF0">
    <property type="entry name" value="PROTEIN YBFL-RELATED"/>
    <property type="match status" value="1"/>
</dbReference>
<organism evidence="3 4">
    <name type="scientific">Fermentimonas caenicola</name>
    <dbReference type="NCBI Taxonomy" id="1562970"/>
    <lineage>
        <taxon>Bacteria</taxon>
        <taxon>Pseudomonadati</taxon>
        <taxon>Bacteroidota</taxon>
        <taxon>Bacteroidia</taxon>
        <taxon>Bacteroidales</taxon>
        <taxon>Dysgonomonadaceae</taxon>
        <taxon>Fermentimonas</taxon>
    </lineage>
</organism>
<evidence type="ECO:0000259" key="2">
    <source>
        <dbReference type="Pfam" id="PF13808"/>
    </source>
</evidence>
<dbReference type="InterPro" id="IPR051698">
    <property type="entry name" value="Transposase_11-like"/>
</dbReference>
<dbReference type="HOGENOM" id="CLU_046404_0_1_10"/>
<dbReference type="InterPro" id="IPR047647">
    <property type="entry name" value="ISAs1_transpos"/>
</dbReference>
<reference evidence="3 4" key="1">
    <citation type="submission" date="2014-08" db="EMBL/GenBank/DDBJ databases">
        <authorList>
            <person name="Wibberg D."/>
        </authorList>
    </citation>
    <scope>NUCLEOTIDE SEQUENCE [LARGE SCALE GENOMIC DNA]</scope>
    <source>
        <strain evidence="4">ING2-E5B</strain>
    </source>
</reference>
<proteinExistence type="predicted"/>
<gene>
    <name evidence="3" type="primary">ydcC</name>
    <name evidence="3" type="ORF">ING2E5B_0948</name>
</gene>
<dbReference type="EMBL" id="LN515532">
    <property type="protein sequence ID" value="CEA15703.1"/>
    <property type="molecule type" value="Genomic_DNA"/>
</dbReference>
<dbReference type="InterPro" id="IPR032806">
    <property type="entry name" value="YbfD_N"/>
</dbReference>
<sequence>MTSLHRTFGQLSDPRLNRKKQHLLVDIVILSVLAVLSGAESWDSIELFGKTNRVFLKQFLKLPNGIPSHDTINRVFGMINPRHFERLFIQWCDEMKEGGKLARVIAIDGKSVRGSKDSFHGKSPVHLVHAWSVENNLCLGQWKTDAKSNEITAIPELLDLLDIKGCIITIDAMGTQASICKKIIEKEADYILAVKDNQKSLREEVEAACDRSRAISDTTEMEKGHGRIETRRCQVFEKGFVDDLEERWVGLQTVIKITATREMKEKTTTEERYYISSLDVQQPFNRHIRNHWGVENSLHWVLDMVFREDEQRKRDK</sequence>
<dbReference type="OrthoDB" id="9815086at2"/>
<dbReference type="Pfam" id="PF13808">
    <property type="entry name" value="DDE_Tnp_1_assoc"/>
    <property type="match status" value="1"/>
</dbReference>
<dbReference type="KEGG" id="pbt:ING2E5B_0948"/>
<protein>
    <submittedName>
        <fullName evidence="3">H repeat-associated protein YdcC</fullName>
    </submittedName>
</protein>
<dbReference type="GO" id="GO:0006313">
    <property type="term" value="P:DNA transposition"/>
    <property type="evidence" value="ECO:0007669"/>
    <property type="project" value="InterPro"/>
</dbReference>
<dbReference type="GO" id="GO:0004803">
    <property type="term" value="F:transposase activity"/>
    <property type="evidence" value="ECO:0007669"/>
    <property type="project" value="InterPro"/>
</dbReference>
<dbReference type="PANTHER" id="PTHR30298">
    <property type="entry name" value="H REPEAT-ASSOCIATED PREDICTED TRANSPOSASE"/>
    <property type="match status" value="1"/>
</dbReference>
<feature type="domain" description="Transposase IS4-like" evidence="1">
    <location>
        <begin position="102"/>
        <end position="315"/>
    </location>
</feature>
<dbReference type="GO" id="GO:0003677">
    <property type="term" value="F:DNA binding"/>
    <property type="evidence" value="ECO:0007669"/>
    <property type="project" value="InterPro"/>
</dbReference>
<dbReference type="NCBIfam" id="NF033564">
    <property type="entry name" value="transpos_ISAs1"/>
    <property type="match status" value="1"/>
</dbReference>
<accession>A0A098BZV7</accession>
<dbReference type="PATRIC" id="fig|1562970.3.peg.935"/>
<dbReference type="STRING" id="1562970.ING2E5B_0948"/>
<name>A0A098BZV7_9BACT</name>
<keyword evidence="4" id="KW-1185">Reference proteome</keyword>
<dbReference type="Proteomes" id="UP000032417">
    <property type="component" value="Chromosome 1"/>
</dbReference>
<evidence type="ECO:0000259" key="1">
    <source>
        <dbReference type="Pfam" id="PF01609"/>
    </source>
</evidence>